<keyword evidence="5 12" id="KW-0963">Cytoplasm</keyword>
<evidence type="ECO:0000313" key="14">
    <source>
        <dbReference type="EMBL" id="GAA1671991.1"/>
    </source>
</evidence>
<feature type="site" description="Part of a proton relay during catalysis" evidence="12">
    <location>
        <position position="45"/>
    </location>
</feature>
<dbReference type="Gene3D" id="3.20.20.70">
    <property type="entry name" value="Aldolase class I"/>
    <property type="match status" value="1"/>
</dbReference>
<evidence type="ECO:0000256" key="6">
    <source>
        <dbReference type="ARBA" id="ARBA00022605"/>
    </source>
</evidence>
<keyword evidence="6 12" id="KW-0028">Amino-acid biosynthesis</keyword>
<dbReference type="HAMAP" id="MF_00418">
    <property type="entry name" value="DapA"/>
    <property type="match status" value="1"/>
</dbReference>
<comment type="catalytic activity">
    <reaction evidence="11 12">
        <text>L-aspartate 4-semialdehyde + pyruvate = (2S,4S)-4-hydroxy-2,3,4,5-tetrahydrodipicolinate + H2O + H(+)</text>
        <dbReference type="Rhea" id="RHEA:34171"/>
        <dbReference type="ChEBI" id="CHEBI:15361"/>
        <dbReference type="ChEBI" id="CHEBI:15377"/>
        <dbReference type="ChEBI" id="CHEBI:15378"/>
        <dbReference type="ChEBI" id="CHEBI:67139"/>
        <dbReference type="ChEBI" id="CHEBI:537519"/>
        <dbReference type="EC" id="4.3.3.7"/>
    </reaction>
</comment>
<reference evidence="15" key="1">
    <citation type="journal article" date="2019" name="Int. J. Syst. Evol. Microbiol.">
        <title>The Global Catalogue of Microorganisms (GCM) 10K type strain sequencing project: providing services to taxonomists for standard genome sequencing and annotation.</title>
        <authorList>
            <consortium name="The Broad Institute Genomics Platform"/>
            <consortium name="The Broad Institute Genome Sequencing Center for Infectious Disease"/>
            <person name="Wu L."/>
            <person name="Ma J."/>
        </authorList>
    </citation>
    <scope>NUCLEOTIDE SEQUENCE [LARGE SCALE GENOMIC DNA]</scope>
    <source>
        <strain evidence="15">JCM 14307</strain>
    </source>
</reference>
<comment type="pathway">
    <text evidence="2 12">Amino-acid biosynthesis; L-lysine biosynthesis via DAP pathway; (S)-tetrahydrodipicolinate from L-aspartate: step 3/4.</text>
</comment>
<dbReference type="PANTHER" id="PTHR12128">
    <property type="entry name" value="DIHYDRODIPICOLINATE SYNTHASE"/>
    <property type="match status" value="1"/>
</dbReference>
<name>A0ABP4SH98_9ACTN</name>
<dbReference type="PIRSF" id="PIRSF001365">
    <property type="entry name" value="DHDPS"/>
    <property type="match status" value="1"/>
</dbReference>
<dbReference type="EC" id="4.3.3.7" evidence="4 12"/>
<evidence type="ECO:0000256" key="3">
    <source>
        <dbReference type="ARBA" id="ARBA00007592"/>
    </source>
</evidence>
<dbReference type="InterPro" id="IPR013785">
    <property type="entry name" value="Aldolase_TIM"/>
</dbReference>
<dbReference type="PRINTS" id="PR00146">
    <property type="entry name" value="DHPICSNTHASE"/>
</dbReference>
<comment type="function">
    <text evidence="1 12">Catalyzes the condensation of (S)-aspartate-beta-semialdehyde [(S)-ASA] and pyruvate to 4-hydroxy-tetrahydrodipicolinate (HTPA).</text>
</comment>
<evidence type="ECO:0000256" key="8">
    <source>
        <dbReference type="ARBA" id="ARBA00023154"/>
    </source>
</evidence>
<comment type="caution">
    <text evidence="14">The sequence shown here is derived from an EMBL/GenBank/DDBJ whole genome shotgun (WGS) entry which is preliminary data.</text>
</comment>
<feature type="binding site" evidence="12">
    <location>
        <position position="46"/>
    </location>
    <ligand>
        <name>pyruvate</name>
        <dbReference type="ChEBI" id="CHEBI:15361"/>
    </ligand>
</feature>
<dbReference type="NCBIfam" id="TIGR00674">
    <property type="entry name" value="dapA"/>
    <property type="match status" value="1"/>
</dbReference>
<dbReference type="PROSITE" id="PS00666">
    <property type="entry name" value="DHDPS_2"/>
    <property type="match status" value="1"/>
</dbReference>
<evidence type="ECO:0000256" key="7">
    <source>
        <dbReference type="ARBA" id="ARBA00022915"/>
    </source>
</evidence>
<comment type="subunit">
    <text evidence="12">Homotetramer; dimer of dimers.</text>
</comment>
<dbReference type="EMBL" id="BAAANF010000003">
    <property type="protein sequence ID" value="GAA1671991.1"/>
    <property type="molecule type" value="Genomic_DNA"/>
</dbReference>
<evidence type="ECO:0000256" key="13">
    <source>
        <dbReference type="PIRNR" id="PIRNR001365"/>
    </source>
</evidence>
<proteinExistence type="inferred from homology"/>
<dbReference type="InterPro" id="IPR005263">
    <property type="entry name" value="DapA"/>
</dbReference>
<evidence type="ECO:0000256" key="2">
    <source>
        <dbReference type="ARBA" id="ARBA00005120"/>
    </source>
</evidence>
<feature type="site" description="Part of a proton relay during catalysis" evidence="12">
    <location>
        <position position="108"/>
    </location>
</feature>
<dbReference type="RefSeq" id="WP_344146609.1">
    <property type="nucleotide sequence ID" value="NZ_BAAANF010000003.1"/>
</dbReference>
<sequence length="302" mass="31656">MAFTGLFVPLITPFSEDGELAGDALEALSHRVLDEGATGLVALGTTGEPATLTPQERQRVLEICSAVCTERNAPLIIGAGSNSTAASIEELRTSGRTASAALVVVPYYTRPSEEGVIEHFRQLAAASPVPLVIYNIPYRTGRTLSAETLIRLAELPNVVGFKHAVGGIDEDTITFLSRVSSDVSVLAGDDLFAGPMLALGASGGILASANVAPRAYADLIAAWRTGALENARESAHRLVPLARALFAEPNPVVIKAVLAAQGRIPTADVRLPLLPSELATDPAKLSQVPALAEWLRPSLQEA</sequence>
<comment type="subcellular location">
    <subcellularLocation>
        <location evidence="12">Cytoplasm</location>
    </subcellularLocation>
</comment>
<comment type="caution">
    <text evidence="12">Was originally thought to be a dihydrodipicolinate synthase (DHDPS), catalyzing the condensation of (S)-aspartate-beta-semialdehyde [(S)-ASA] and pyruvate to dihydrodipicolinate (DHDP). However, it was shown in E.coli that the product of the enzymatic reaction is not dihydrodipicolinate but in fact (4S)-4-hydroxy-2,3,4,5-tetrahydro-(2S)-dipicolinic acid (HTPA), and that the consecutive dehydration reaction leading to DHDP is not spontaneous but catalyzed by DapB.</text>
</comment>
<feature type="active site" description="Schiff-base intermediate with substrate" evidence="12">
    <location>
        <position position="162"/>
    </location>
</feature>
<evidence type="ECO:0000313" key="15">
    <source>
        <dbReference type="Proteomes" id="UP001500280"/>
    </source>
</evidence>
<keyword evidence="9 12" id="KW-0456">Lyase</keyword>
<evidence type="ECO:0000256" key="12">
    <source>
        <dbReference type="HAMAP-Rule" id="MF_00418"/>
    </source>
</evidence>
<evidence type="ECO:0000256" key="9">
    <source>
        <dbReference type="ARBA" id="ARBA00023239"/>
    </source>
</evidence>
<evidence type="ECO:0000256" key="5">
    <source>
        <dbReference type="ARBA" id="ARBA00022490"/>
    </source>
</evidence>
<keyword evidence="10 12" id="KW-0704">Schiff base</keyword>
<evidence type="ECO:0000256" key="4">
    <source>
        <dbReference type="ARBA" id="ARBA00012086"/>
    </source>
</evidence>
<protein>
    <recommendedName>
        <fullName evidence="4 12">4-hydroxy-tetrahydrodipicolinate synthase</fullName>
        <shortName evidence="12">HTPA synthase</shortName>
        <ecNumber evidence="4 12">4.3.3.7</ecNumber>
    </recommendedName>
</protein>
<dbReference type="SMART" id="SM01130">
    <property type="entry name" value="DHDPS"/>
    <property type="match status" value="1"/>
</dbReference>
<feature type="binding site" evidence="12">
    <location>
        <position position="205"/>
    </location>
    <ligand>
        <name>pyruvate</name>
        <dbReference type="ChEBI" id="CHEBI:15361"/>
    </ligand>
</feature>
<dbReference type="CDD" id="cd00950">
    <property type="entry name" value="DHDPS"/>
    <property type="match status" value="1"/>
</dbReference>
<keyword evidence="15" id="KW-1185">Reference proteome</keyword>
<dbReference type="InterPro" id="IPR020625">
    <property type="entry name" value="Schiff_base-form_aldolases_AS"/>
</dbReference>
<accession>A0ABP4SH98</accession>
<evidence type="ECO:0000256" key="1">
    <source>
        <dbReference type="ARBA" id="ARBA00003294"/>
    </source>
</evidence>
<dbReference type="Proteomes" id="UP001500280">
    <property type="component" value="Unassembled WGS sequence"/>
</dbReference>
<comment type="similarity">
    <text evidence="3 12 13">Belongs to the DapA family.</text>
</comment>
<evidence type="ECO:0000256" key="11">
    <source>
        <dbReference type="ARBA" id="ARBA00047836"/>
    </source>
</evidence>
<organism evidence="14 15">
    <name type="scientific">Kribbella yunnanensis</name>
    <dbReference type="NCBI Taxonomy" id="190194"/>
    <lineage>
        <taxon>Bacteria</taxon>
        <taxon>Bacillati</taxon>
        <taxon>Actinomycetota</taxon>
        <taxon>Actinomycetes</taxon>
        <taxon>Propionibacteriales</taxon>
        <taxon>Kribbellaceae</taxon>
        <taxon>Kribbella</taxon>
    </lineage>
</organism>
<feature type="active site" description="Proton donor/acceptor" evidence="12">
    <location>
        <position position="134"/>
    </location>
</feature>
<keyword evidence="8 12" id="KW-0457">Lysine biosynthesis</keyword>
<dbReference type="SUPFAM" id="SSF51569">
    <property type="entry name" value="Aldolase"/>
    <property type="match status" value="1"/>
</dbReference>
<evidence type="ECO:0000256" key="10">
    <source>
        <dbReference type="ARBA" id="ARBA00023270"/>
    </source>
</evidence>
<gene>
    <name evidence="14" type="primary">dapA_1</name>
    <name evidence="12" type="synonym">dapA</name>
    <name evidence="14" type="ORF">GCM10009745_13390</name>
</gene>
<dbReference type="InterPro" id="IPR002220">
    <property type="entry name" value="DapA-like"/>
</dbReference>
<dbReference type="PANTHER" id="PTHR12128:SF66">
    <property type="entry name" value="4-HYDROXY-2-OXOGLUTARATE ALDOLASE, MITOCHONDRIAL"/>
    <property type="match status" value="1"/>
</dbReference>
<dbReference type="Pfam" id="PF00701">
    <property type="entry name" value="DHDPS"/>
    <property type="match status" value="1"/>
</dbReference>
<keyword evidence="7 12" id="KW-0220">Diaminopimelate biosynthesis</keyword>